<dbReference type="HOGENOM" id="CLU_1308163_0_0_5"/>
<sequence>MSARNAPRQGWVTVVAAAAALTEAGDRIDASNVSRYLARNPDIGQEKVGKFRYVDLVALKAHRNTSLYVADKRQARDLDAPEHVPLGRAVVQMADLEEDAPVSGGSAIANANLELKQIELRKRLREEALETGALVHAEEVRTICTGMLEAYAAELARQEGQLTAKLGREIGMQIRKAHRAARMAAVNRMIEAAGQQMDPGPSVDEDVQAA</sequence>
<dbReference type="EMBL" id="CP002102">
    <property type="protein sequence ID" value="ADL00688.1"/>
    <property type="molecule type" value="Genomic_DNA"/>
</dbReference>
<protein>
    <submittedName>
        <fullName evidence="1">Uncharacterized protein</fullName>
    </submittedName>
</protein>
<dbReference type="OrthoDB" id="8410509at2"/>
<keyword evidence="2" id="KW-1185">Reference proteome</keyword>
<reference evidence="2" key="1">
    <citation type="journal article" date="2011" name="J. Bacteriol.">
        <title>Genome sequences of eight morphologically diverse alphaproteobacteria.</title>
        <authorList>
            <consortium name="US DOE Joint Genome Institute"/>
            <person name="Brown P.J."/>
            <person name="Kysela D.T."/>
            <person name="Buechlein A."/>
            <person name="Hemmerich C."/>
            <person name="Brun Y.V."/>
        </authorList>
    </citation>
    <scope>NUCLEOTIDE SEQUENCE [LARGE SCALE GENOMIC DNA]</scope>
    <source>
        <strain evidence="2">ATCC 15264 / DSM 4735 / LMG 14903 / NBRC 16000 / CB 81</strain>
    </source>
</reference>
<evidence type="ECO:0000313" key="2">
    <source>
        <dbReference type="Proteomes" id="UP000002696"/>
    </source>
</evidence>
<proteinExistence type="predicted"/>
<dbReference type="AlphaFoldDB" id="D9QFX4"/>
<dbReference type="KEGG" id="bsb:Bresu_1376"/>
<gene>
    <name evidence="1" type="ordered locus">Bresu_1376</name>
</gene>
<name>D9QFX4_BRESC</name>
<dbReference type="InParanoid" id="D9QFX4"/>
<evidence type="ECO:0000313" key="1">
    <source>
        <dbReference type="EMBL" id="ADL00688.1"/>
    </source>
</evidence>
<accession>D9QFX4</accession>
<dbReference type="RefSeq" id="WP_013268791.1">
    <property type="nucleotide sequence ID" value="NC_014375.1"/>
</dbReference>
<organism evidence="1 2">
    <name type="scientific">Brevundimonas subvibrioides (strain ATCC 15264 / DSM 4735 / LMG 14903 / NBRC 16000 / CB 81)</name>
    <name type="common">Caulobacter subvibrioides</name>
    <dbReference type="NCBI Taxonomy" id="633149"/>
    <lineage>
        <taxon>Bacteria</taxon>
        <taxon>Pseudomonadati</taxon>
        <taxon>Pseudomonadota</taxon>
        <taxon>Alphaproteobacteria</taxon>
        <taxon>Caulobacterales</taxon>
        <taxon>Caulobacteraceae</taxon>
        <taxon>Brevundimonas</taxon>
    </lineage>
</organism>
<dbReference type="STRING" id="633149.Bresu_1376"/>
<dbReference type="Proteomes" id="UP000002696">
    <property type="component" value="Chromosome"/>
</dbReference>